<dbReference type="InterPro" id="IPR022385">
    <property type="entry name" value="Rhs_assc_core"/>
</dbReference>
<evidence type="ECO:0000256" key="2">
    <source>
        <dbReference type="SAM" id="Phobius"/>
    </source>
</evidence>
<feature type="chain" id="PRO_5013031686" evidence="3">
    <location>
        <begin position="23"/>
        <end position="375"/>
    </location>
</feature>
<evidence type="ECO:0000256" key="1">
    <source>
        <dbReference type="SAM" id="MobiDB-lite"/>
    </source>
</evidence>
<name>A0A239B2W7_9PSED</name>
<accession>A0A239B2W7</accession>
<sequence>MLAKGRKAAPIALALTVLPVMSRSACLYTANMLVPREPGCAMAVRNDDSRVVLFACDSQQSVLAARSAEAHDATAYSPYGQRHARSHVAQPGFNGELPEPATGLYLLGNGYRAYNPVLMRFHQPDSWSPFGAGGFNPYVYCLGDPINFRDPTGHMAWLGGVGLEALMLLASPGSRADTSTQGESGGGSSLWMWLSIGLGVASMVGVGGMLAAGRRRRSASPQTHPLDLSSSAPQTHPLDLSVPAPQTQPMDLSLPKGGDPLSRLASLARAPRQPFPEPTLSPPYPGRRGDGEWMKAVIDNLDSATLSRYAREGPNRPNVLRKMKEHLPTSSPQARARTRFDEFKMKDLRTLQRSQPGSELYEFLERMVSTVRGNR</sequence>
<keyword evidence="2" id="KW-0812">Transmembrane</keyword>
<reference evidence="5" key="1">
    <citation type="submission" date="2017-06" db="EMBL/GenBank/DDBJ databases">
        <authorList>
            <person name="Varghese N."/>
            <person name="Submissions S."/>
        </authorList>
    </citation>
    <scope>NUCLEOTIDE SEQUENCE [LARGE SCALE GENOMIC DNA]</scope>
    <source>
        <strain evidence="5">DSM 22348</strain>
    </source>
</reference>
<feature type="transmembrane region" description="Helical" evidence="2">
    <location>
        <begin position="190"/>
        <end position="212"/>
    </location>
</feature>
<dbReference type="PANTHER" id="PTHR32305:SF15">
    <property type="entry name" value="PROTEIN RHSA-RELATED"/>
    <property type="match status" value="1"/>
</dbReference>
<gene>
    <name evidence="4" type="ORF">SAMN05444352_102262</name>
</gene>
<dbReference type="AlphaFoldDB" id="A0A239B2W7"/>
<dbReference type="NCBIfam" id="TIGR03696">
    <property type="entry name" value="Rhs_assc_core"/>
    <property type="match status" value="1"/>
</dbReference>
<feature type="region of interest" description="Disordered" evidence="1">
    <location>
        <begin position="214"/>
        <end position="288"/>
    </location>
</feature>
<keyword evidence="2" id="KW-1133">Transmembrane helix</keyword>
<dbReference type="PANTHER" id="PTHR32305">
    <property type="match status" value="1"/>
</dbReference>
<dbReference type="EMBL" id="FZOL01000002">
    <property type="protein sequence ID" value="SNS02197.1"/>
    <property type="molecule type" value="Genomic_DNA"/>
</dbReference>
<evidence type="ECO:0000313" key="4">
    <source>
        <dbReference type="EMBL" id="SNS02197.1"/>
    </source>
</evidence>
<feature type="compositionally biased region" description="Pro residues" evidence="1">
    <location>
        <begin position="273"/>
        <end position="285"/>
    </location>
</feature>
<evidence type="ECO:0000256" key="3">
    <source>
        <dbReference type="SAM" id="SignalP"/>
    </source>
</evidence>
<keyword evidence="2" id="KW-0472">Membrane</keyword>
<keyword evidence="3" id="KW-0732">Signal</keyword>
<dbReference type="Gene3D" id="2.180.10.10">
    <property type="entry name" value="RHS repeat-associated core"/>
    <property type="match status" value="1"/>
</dbReference>
<keyword evidence="5" id="KW-1185">Reference proteome</keyword>
<protein>
    <submittedName>
        <fullName evidence="4">RHS repeat-associated core domain-containing protein</fullName>
    </submittedName>
</protein>
<dbReference type="STRING" id="1215104.GCA_000730585_05795"/>
<evidence type="ECO:0000313" key="5">
    <source>
        <dbReference type="Proteomes" id="UP000198407"/>
    </source>
</evidence>
<proteinExistence type="predicted"/>
<dbReference type="Proteomes" id="UP000198407">
    <property type="component" value="Unassembled WGS sequence"/>
</dbReference>
<dbReference type="InterPro" id="IPR050708">
    <property type="entry name" value="T6SS_VgrG/RHS"/>
</dbReference>
<organism evidence="4 5">
    <name type="scientific">Pseudomonas japonica</name>
    <dbReference type="NCBI Taxonomy" id="256466"/>
    <lineage>
        <taxon>Bacteria</taxon>
        <taxon>Pseudomonadati</taxon>
        <taxon>Pseudomonadota</taxon>
        <taxon>Gammaproteobacteria</taxon>
        <taxon>Pseudomonadales</taxon>
        <taxon>Pseudomonadaceae</taxon>
        <taxon>Pseudomonas</taxon>
    </lineage>
</organism>
<feature type="signal peptide" evidence="3">
    <location>
        <begin position="1"/>
        <end position="22"/>
    </location>
</feature>
<feature type="compositionally biased region" description="Polar residues" evidence="1">
    <location>
        <begin position="219"/>
        <end position="234"/>
    </location>
</feature>
<feature type="region of interest" description="Disordered" evidence="1">
    <location>
        <begin position="311"/>
        <end position="334"/>
    </location>
</feature>